<feature type="region of interest" description="Disordered" evidence="1">
    <location>
        <begin position="233"/>
        <end position="262"/>
    </location>
</feature>
<name>A0A2R4WM25_9HYPH</name>
<evidence type="ECO:0000256" key="1">
    <source>
        <dbReference type="SAM" id="MobiDB-lite"/>
    </source>
</evidence>
<keyword evidence="3" id="KW-1185">Reference proteome</keyword>
<dbReference type="RefSeq" id="WP_099954355.1">
    <property type="nucleotide sequence ID" value="NZ_CP028843.1"/>
</dbReference>
<gene>
    <name evidence="2" type="ORF">DA075_17865</name>
</gene>
<protein>
    <submittedName>
        <fullName evidence="2">Uncharacterized protein</fullName>
    </submittedName>
</protein>
<evidence type="ECO:0000313" key="2">
    <source>
        <dbReference type="EMBL" id="AWB22545.1"/>
    </source>
</evidence>
<evidence type="ECO:0000313" key="3">
    <source>
        <dbReference type="Proteomes" id="UP000244755"/>
    </source>
</evidence>
<reference evidence="2 3" key="1">
    <citation type="submission" date="2018-04" db="EMBL/GenBank/DDBJ databases">
        <title>Methylobacterium sp. PR1016A genome.</title>
        <authorList>
            <person name="Park W."/>
        </authorList>
    </citation>
    <scope>NUCLEOTIDE SEQUENCE [LARGE SCALE GENOMIC DNA]</scope>
    <source>
        <strain evidence="2 3">PR1016A</strain>
    </source>
</reference>
<dbReference type="KEGG" id="mee:DA075_17865"/>
<organism evidence="2 3">
    <name type="scientific">Methylobacterium currus</name>
    <dbReference type="NCBI Taxonomy" id="2051553"/>
    <lineage>
        <taxon>Bacteria</taxon>
        <taxon>Pseudomonadati</taxon>
        <taxon>Pseudomonadota</taxon>
        <taxon>Alphaproteobacteria</taxon>
        <taxon>Hyphomicrobiales</taxon>
        <taxon>Methylobacteriaceae</taxon>
        <taxon>Methylobacterium</taxon>
    </lineage>
</organism>
<dbReference type="AlphaFoldDB" id="A0A2R4WM25"/>
<dbReference type="OrthoDB" id="7981047at2"/>
<proteinExistence type="predicted"/>
<sequence>MARFEGVIDPPPPLTLKRRELKRERARTSQEALGKLVEVGVTTPFLHSLGGAFRDETAPYTPRSLAFPVSLVEIDGALRLLLSTPATGDLPFVKRIEEVTGLRAEWLSSARSHYTLGQWHHAVDLADDAGWQRLAASMEHTTPEDVARAVGYHVVSGQLSVENGRALLEAVCEDEPADRSEAELVAMRPGSGPGPCMSPSGWGAVHAVEDGWLIVDKKRREARFTEKARLRLALDLPSPRPGARTPPPHTSTRRGSPPAAPA</sequence>
<dbReference type="EMBL" id="CP028843">
    <property type="protein sequence ID" value="AWB22545.1"/>
    <property type="molecule type" value="Genomic_DNA"/>
</dbReference>
<dbReference type="Proteomes" id="UP000244755">
    <property type="component" value="Chromosome 1"/>
</dbReference>
<feature type="compositionally biased region" description="Pro residues" evidence="1">
    <location>
        <begin position="238"/>
        <end position="249"/>
    </location>
</feature>
<accession>A0A2R4WM25</accession>